<feature type="binding site" description="covalent" evidence="4">
    <location>
        <position position="137"/>
    </location>
    <ligand>
        <name>heme c</name>
        <dbReference type="ChEBI" id="CHEBI:61717"/>
        <label>2</label>
    </ligand>
</feature>
<evidence type="ECO:0000256" key="1">
    <source>
        <dbReference type="ARBA" id="ARBA00022617"/>
    </source>
</evidence>
<evidence type="ECO:0000313" key="9">
    <source>
        <dbReference type="EMBL" id="SUP22309.1"/>
    </source>
</evidence>
<dbReference type="GO" id="GO:0020037">
    <property type="term" value="F:heme binding"/>
    <property type="evidence" value="ECO:0007669"/>
    <property type="project" value="InterPro"/>
</dbReference>
<sequence>MSKLFSAAALLLFAATSGVHAAAMPVQGEVCASCHGADGKGQPNVAPMLAGLDSQYLQTQIALFISGERQNPMMTAMAQGLSDPAVRKSVLDYYSALPTYQFTHLEQRGDQADISNPYRKLIYQGDWDRNIPACSTCHGASGMGVATFPRLASQHADYLKNQLHSWKNGTRQGDPLNMMATIAGKLTDDEIENLAFYFASFRY</sequence>
<proteinExistence type="predicted"/>
<keyword evidence="3 5" id="KW-0408">Iron</keyword>
<feature type="binding site" description="covalent" evidence="4">
    <location>
        <position position="34"/>
    </location>
    <ligand>
        <name>heme c</name>
        <dbReference type="ChEBI" id="CHEBI:61717"/>
        <label>1</label>
    </ligand>
</feature>
<dbReference type="RefSeq" id="WP_020428940.1">
    <property type="nucleotide sequence ID" value="NZ_AP028128.1"/>
</dbReference>
<evidence type="ECO:0000256" key="2">
    <source>
        <dbReference type="ARBA" id="ARBA00022723"/>
    </source>
</evidence>
<keyword evidence="2 5" id="KW-0479">Metal-binding</keyword>
<keyword evidence="10" id="KW-1185">Reference proteome</keyword>
<feature type="binding site" description="axial binding residue" evidence="5">
    <location>
        <position position="35"/>
    </location>
    <ligand>
        <name>heme c</name>
        <dbReference type="ChEBI" id="CHEBI:61717"/>
        <label>1</label>
    </ligand>
    <ligandPart>
        <name>Fe</name>
        <dbReference type="ChEBI" id="CHEBI:18248"/>
    </ligandPart>
</feature>
<dbReference type="InterPro" id="IPR024167">
    <property type="entry name" value="Cytochrome_c4-like"/>
</dbReference>
<evidence type="ECO:0000256" key="4">
    <source>
        <dbReference type="PIRSR" id="PIRSR000005-1"/>
    </source>
</evidence>
<dbReference type="Proteomes" id="UP000057088">
    <property type="component" value="Chromosome 2"/>
</dbReference>
<dbReference type="GO" id="GO:0042597">
    <property type="term" value="C:periplasmic space"/>
    <property type="evidence" value="ECO:0007669"/>
    <property type="project" value="InterPro"/>
</dbReference>
<dbReference type="Pfam" id="PF00034">
    <property type="entry name" value="Cytochrom_C"/>
    <property type="match status" value="2"/>
</dbReference>
<dbReference type="PIRSF" id="PIRSF000005">
    <property type="entry name" value="Cytochrome_c4"/>
    <property type="match status" value="1"/>
</dbReference>
<reference evidence="9 11" key="3">
    <citation type="submission" date="2018-06" db="EMBL/GenBank/DDBJ databases">
        <authorList>
            <consortium name="Pathogen Informatics"/>
            <person name="Doyle S."/>
        </authorList>
    </citation>
    <scope>NUCLEOTIDE SEQUENCE [LARGE SCALE GENOMIC DNA]</scope>
    <source>
        <strain evidence="9 11">NCTC11327</strain>
    </source>
</reference>
<comment type="PTM">
    <text evidence="4">Binds 2 heme c groups covalently per subunit.</text>
</comment>
<dbReference type="GeneID" id="29386277"/>
<reference evidence="8" key="2">
    <citation type="submission" date="2018-01" db="EMBL/GenBank/DDBJ databases">
        <title>FDA dAtabase for Regulatory Grade micrObial Sequences (FDA-ARGOS): Supporting development and validation of Infectious Disease Dx tests.</title>
        <authorList>
            <person name="Hoffmann M."/>
            <person name="Allard M."/>
            <person name="Evans P."/>
            <person name="Brown E."/>
            <person name="Tallon L."/>
            <person name="Sadzewicz L."/>
            <person name="Sengamalay N."/>
            <person name="Ott S."/>
            <person name="Godinez A."/>
            <person name="Nagaraj S."/>
            <person name="Vyas G."/>
            <person name="Aluvathingal J."/>
            <person name="Nadendla S."/>
            <person name="Geyer C."/>
            <person name="Sichtig H."/>
        </authorList>
    </citation>
    <scope>NUCLEOTIDE SEQUENCE</scope>
    <source>
        <strain evidence="8">ATCC 33809</strain>
    </source>
</reference>
<feature type="binding site" description="covalent" evidence="4">
    <location>
        <position position="134"/>
    </location>
    <ligand>
        <name>heme c</name>
        <dbReference type="ChEBI" id="CHEBI:61717"/>
        <label>2</label>
    </ligand>
</feature>
<dbReference type="PROSITE" id="PS51007">
    <property type="entry name" value="CYTC"/>
    <property type="match status" value="1"/>
</dbReference>
<feature type="domain" description="Cytochrome c" evidence="7">
    <location>
        <begin position="13"/>
        <end position="202"/>
    </location>
</feature>
<feature type="chain" id="PRO_5043757688" evidence="6">
    <location>
        <begin position="22"/>
        <end position="203"/>
    </location>
</feature>
<dbReference type="SUPFAM" id="SSF46626">
    <property type="entry name" value="Cytochrome c"/>
    <property type="match status" value="2"/>
</dbReference>
<dbReference type="AlphaFoldDB" id="A0AAX2LME1"/>
<feature type="binding site" description="axial binding residue" evidence="5">
    <location>
        <position position="138"/>
    </location>
    <ligand>
        <name>heme c</name>
        <dbReference type="ChEBI" id="CHEBI:61717"/>
        <label>2</label>
    </ligand>
    <ligandPart>
        <name>Fe</name>
        <dbReference type="ChEBI" id="CHEBI:18248"/>
    </ligandPart>
</feature>
<dbReference type="GO" id="GO:0005506">
    <property type="term" value="F:iron ion binding"/>
    <property type="evidence" value="ECO:0007669"/>
    <property type="project" value="InterPro"/>
</dbReference>
<feature type="binding site" description="axial binding residue" evidence="5">
    <location>
        <position position="74"/>
    </location>
    <ligand>
        <name>heme c</name>
        <dbReference type="ChEBI" id="CHEBI:61717"/>
        <label>1</label>
    </ligand>
    <ligandPart>
        <name>Fe</name>
        <dbReference type="ChEBI" id="CHEBI:18248"/>
    </ligandPart>
</feature>
<evidence type="ECO:0000256" key="5">
    <source>
        <dbReference type="PIRSR" id="PIRSR000005-2"/>
    </source>
</evidence>
<feature type="binding site" description="covalent" evidence="4">
    <location>
        <position position="31"/>
    </location>
    <ligand>
        <name>heme c</name>
        <dbReference type="ChEBI" id="CHEBI:61717"/>
        <label>1</label>
    </ligand>
</feature>
<evidence type="ECO:0000313" key="8">
    <source>
        <dbReference type="EMBL" id="AMF94087.1"/>
    </source>
</evidence>
<dbReference type="InterPro" id="IPR009056">
    <property type="entry name" value="Cyt_c-like_dom"/>
</dbReference>
<dbReference type="Gene3D" id="1.10.760.10">
    <property type="entry name" value="Cytochrome c-like domain"/>
    <property type="match status" value="2"/>
</dbReference>
<organism evidence="9 11">
    <name type="scientific">Vibrio fluvialis</name>
    <dbReference type="NCBI Taxonomy" id="676"/>
    <lineage>
        <taxon>Bacteria</taxon>
        <taxon>Pseudomonadati</taxon>
        <taxon>Pseudomonadota</taxon>
        <taxon>Gammaproteobacteria</taxon>
        <taxon>Vibrionales</taxon>
        <taxon>Vibrionaceae</taxon>
        <taxon>Vibrio</taxon>
    </lineage>
</organism>
<gene>
    <name evidence="8" type="ORF">AL536_11350</name>
    <name evidence="9" type="ORF">NCTC11327_01000</name>
</gene>
<dbReference type="EMBL" id="UHIP01000001">
    <property type="protein sequence ID" value="SUP22309.1"/>
    <property type="molecule type" value="Genomic_DNA"/>
</dbReference>
<dbReference type="InterPro" id="IPR036909">
    <property type="entry name" value="Cyt_c-like_dom_sf"/>
</dbReference>
<reference evidence="10" key="1">
    <citation type="submission" date="2015-12" db="EMBL/GenBank/DDBJ databases">
        <title>FDA dAtabase for Regulatory Grade micrObial Sequences (FDA-ARGOS): Supporting development and validation of Infectious Disease Dx tests.</title>
        <authorList>
            <person name="Hoffmann M."/>
            <person name="Allard M."/>
            <person name="Evans P."/>
            <person name="Brown E."/>
            <person name="Tallon L.J."/>
            <person name="Sadzewicz L."/>
            <person name="Sengamalay N."/>
            <person name="Ott S."/>
            <person name="Godinez A."/>
            <person name="Nagaraj S."/>
            <person name="Vyas G."/>
            <person name="Aluvathingal J."/>
            <person name="Nadendla S."/>
            <person name="Geyer C."/>
            <person name="Sichtig H."/>
        </authorList>
    </citation>
    <scope>NUCLEOTIDE SEQUENCE [LARGE SCALE GENOMIC DNA]</scope>
    <source>
        <strain evidence="10">ATCC 33809</strain>
    </source>
</reference>
<protein>
    <submittedName>
        <fullName evidence="8">Cystathionine beta-synthase</fullName>
    </submittedName>
    <submittedName>
        <fullName evidence="9">Cytochrome c</fullName>
    </submittedName>
</protein>
<dbReference type="KEGG" id="vfl:AL536_11350"/>
<dbReference type="PANTHER" id="PTHR33751">
    <property type="entry name" value="CBB3-TYPE CYTOCHROME C OXIDASE SUBUNIT FIXP"/>
    <property type="match status" value="1"/>
</dbReference>
<evidence type="ECO:0000256" key="3">
    <source>
        <dbReference type="ARBA" id="ARBA00023004"/>
    </source>
</evidence>
<keyword evidence="6" id="KW-0732">Signal</keyword>
<evidence type="ECO:0000259" key="7">
    <source>
        <dbReference type="PROSITE" id="PS51007"/>
    </source>
</evidence>
<evidence type="ECO:0000256" key="6">
    <source>
        <dbReference type="SAM" id="SignalP"/>
    </source>
</evidence>
<feature type="binding site" description="axial binding residue" evidence="5">
    <location>
        <position position="179"/>
    </location>
    <ligand>
        <name>heme c</name>
        <dbReference type="ChEBI" id="CHEBI:61717"/>
        <label>2</label>
    </ligand>
    <ligandPart>
        <name>Fe</name>
        <dbReference type="ChEBI" id="CHEBI:18248"/>
    </ligandPart>
</feature>
<dbReference type="PANTHER" id="PTHR33751:SF11">
    <property type="entry name" value="BLL4483 PROTEIN"/>
    <property type="match status" value="1"/>
</dbReference>
<dbReference type="Proteomes" id="UP000254626">
    <property type="component" value="Unassembled WGS sequence"/>
</dbReference>
<dbReference type="GO" id="GO:0009055">
    <property type="term" value="F:electron transfer activity"/>
    <property type="evidence" value="ECO:0007669"/>
    <property type="project" value="InterPro"/>
</dbReference>
<name>A0AAX2LME1_VIBFL</name>
<evidence type="ECO:0000313" key="11">
    <source>
        <dbReference type="Proteomes" id="UP000254626"/>
    </source>
</evidence>
<dbReference type="InterPro" id="IPR050597">
    <property type="entry name" value="Cytochrome_c_Oxidase_Subunit"/>
</dbReference>
<keyword evidence="1 4" id="KW-0349">Heme</keyword>
<dbReference type="EMBL" id="CP014035">
    <property type="protein sequence ID" value="AMF94087.1"/>
    <property type="molecule type" value="Genomic_DNA"/>
</dbReference>
<feature type="signal peptide" evidence="6">
    <location>
        <begin position="1"/>
        <end position="21"/>
    </location>
</feature>
<accession>A0AAX2LME1</accession>
<evidence type="ECO:0000313" key="10">
    <source>
        <dbReference type="Proteomes" id="UP000057088"/>
    </source>
</evidence>